<evidence type="ECO:0000313" key="2">
    <source>
        <dbReference type="Proteomes" id="UP000241421"/>
    </source>
</evidence>
<dbReference type="RefSeq" id="WP_106757241.1">
    <property type="nucleotide sequence ID" value="NZ_PXWF02000135.1"/>
</dbReference>
<accession>A0A2U2HN43</accession>
<dbReference type="EMBL" id="PXWF02000135">
    <property type="protein sequence ID" value="PWF48835.1"/>
    <property type="molecule type" value="Genomic_DNA"/>
</dbReference>
<protein>
    <submittedName>
        <fullName evidence="1">Uncharacterized protein</fullName>
    </submittedName>
</protein>
<reference evidence="1 2" key="1">
    <citation type="submission" date="2018-04" db="EMBL/GenBank/DDBJ databases">
        <title>Massilia violaceinigra sp. nov., a novel purple-pigmented bacterium isolated from Tianshan glacier, Xinjiang, China.</title>
        <authorList>
            <person name="Wang H."/>
        </authorList>
    </citation>
    <scope>NUCLEOTIDE SEQUENCE [LARGE SCALE GENOMIC DNA]</scope>
    <source>
        <strain evidence="1 2">B448-2</strain>
    </source>
</reference>
<name>A0A2U2HN43_9BURK</name>
<dbReference type="AlphaFoldDB" id="A0A2U2HN43"/>
<dbReference type="Proteomes" id="UP000241421">
    <property type="component" value="Unassembled WGS sequence"/>
</dbReference>
<comment type="caution">
    <text evidence="1">The sequence shown here is derived from an EMBL/GenBank/DDBJ whole genome shotgun (WGS) entry which is preliminary data.</text>
</comment>
<gene>
    <name evidence="1" type="ORF">C7C56_009745</name>
</gene>
<sequence length="80" mass="9163">MNDLQRIFPGVEFKCIDTPKRIDSFKNCTKVVSMVKWIFHTADKITKKAACDRYVHVEDSQSDLKRVIALWLASGTFKAA</sequence>
<organism evidence="1 2">
    <name type="scientific">Massilia glaciei</name>
    <dbReference type="NCBI Taxonomy" id="1524097"/>
    <lineage>
        <taxon>Bacteria</taxon>
        <taxon>Pseudomonadati</taxon>
        <taxon>Pseudomonadota</taxon>
        <taxon>Betaproteobacteria</taxon>
        <taxon>Burkholderiales</taxon>
        <taxon>Oxalobacteraceae</taxon>
        <taxon>Telluria group</taxon>
        <taxon>Massilia</taxon>
    </lineage>
</organism>
<proteinExistence type="predicted"/>
<evidence type="ECO:0000313" key="1">
    <source>
        <dbReference type="EMBL" id="PWF48835.1"/>
    </source>
</evidence>
<keyword evidence="2" id="KW-1185">Reference proteome</keyword>